<comment type="similarity">
    <text evidence="1">Belongs to the protein kinase superfamily. TKL Ser/Thr protein kinase family.</text>
</comment>
<evidence type="ECO:0000256" key="12">
    <source>
        <dbReference type="SAM" id="MobiDB-lite"/>
    </source>
</evidence>
<sequence length="235" mass="25763">MIRRKGQVQDDWEIRYDELEVGEHLGTGGFGDVSRATWEGTEVAVKVMASDRVTKDMERSFQEEVRVMTSLRHPNVVLFMAACTKAPNMCIVMEFMSLGSLFDPSLCTLNELKVAGIEARFFGGVTVGSDDARAATNHKSSSEGGDQEDQGSDTVLRGGSASSGFAVLADHSIKLPWQQKLNLLRSAALGINYLHSLHPAIVHRDLKPSNLLVDENWNVKVADFGFARIKEGTPP</sequence>
<dbReference type="EC" id="2.7.11.1" evidence="2"/>
<evidence type="ECO:0000256" key="2">
    <source>
        <dbReference type="ARBA" id="ARBA00012513"/>
    </source>
</evidence>
<dbReference type="OMA" id="TWEGTEV"/>
<dbReference type="PANTHER" id="PTHR44329">
    <property type="entry name" value="SERINE/THREONINE-PROTEIN KINASE TNNI3K-RELATED"/>
    <property type="match status" value="1"/>
</dbReference>
<dbReference type="Pfam" id="PF07714">
    <property type="entry name" value="PK_Tyr_Ser-Thr"/>
    <property type="match status" value="1"/>
</dbReference>
<dbReference type="STRING" id="1257118.L8H8W3"/>
<evidence type="ECO:0000256" key="4">
    <source>
        <dbReference type="ARBA" id="ARBA00022679"/>
    </source>
</evidence>
<feature type="region of interest" description="Disordered" evidence="12">
    <location>
        <begin position="133"/>
        <end position="155"/>
    </location>
</feature>
<comment type="catalytic activity">
    <reaction evidence="9">
        <text>L-seryl-[protein] + ATP = O-phospho-L-seryl-[protein] + ADP + H(+)</text>
        <dbReference type="Rhea" id="RHEA:17989"/>
        <dbReference type="Rhea" id="RHEA-COMP:9863"/>
        <dbReference type="Rhea" id="RHEA-COMP:11604"/>
        <dbReference type="ChEBI" id="CHEBI:15378"/>
        <dbReference type="ChEBI" id="CHEBI:29999"/>
        <dbReference type="ChEBI" id="CHEBI:30616"/>
        <dbReference type="ChEBI" id="CHEBI:83421"/>
        <dbReference type="ChEBI" id="CHEBI:456216"/>
        <dbReference type="EC" id="2.7.11.1"/>
    </reaction>
</comment>
<dbReference type="PANTHER" id="PTHR44329:SF298">
    <property type="entry name" value="MIXED LINEAGE KINASE DOMAIN-LIKE PROTEIN"/>
    <property type="match status" value="1"/>
</dbReference>
<protein>
    <recommendedName>
        <fullName evidence="2">non-specific serine/threonine protein kinase</fullName>
        <ecNumber evidence="2">2.7.11.1</ecNumber>
    </recommendedName>
</protein>
<evidence type="ECO:0000256" key="1">
    <source>
        <dbReference type="ARBA" id="ARBA00005843"/>
    </source>
</evidence>
<dbReference type="OrthoDB" id="4062651at2759"/>
<organism evidence="14 15">
    <name type="scientific">Acanthamoeba castellanii (strain ATCC 30010 / Neff)</name>
    <dbReference type="NCBI Taxonomy" id="1257118"/>
    <lineage>
        <taxon>Eukaryota</taxon>
        <taxon>Amoebozoa</taxon>
        <taxon>Discosea</taxon>
        <taxon>Longamoebia</taxon>
        <taxon>Centramoebida</taxon>
        <taxon>Acanthamoebidae</taxon>
        <taxon>Acanthamoeba</taxon>
    </lineage>
</organism>
<evidence type="ECO:0000259" key="13">
    <source>
        <dbReference type="PROSITE" id="PS50011"/>
    </source>
</evidence>
<dbReference type="Gene3D" id="3.30.200.20">
    <property type="entry name" value="Phosphorylase Kinase, domain 1"/>
    <property type="match status" value="1"/>
</dbReference>
<evidence type="ECO:0000256" key="5">
    <source>
        <dbReference type="ARBA" id="ARBA00022741"/>
    </source>
</evidence>
<dbReference type="GO" id="GO:0004674">
    <property type="term" value="F:protein serine/threonine kinase activity"/>
    <property type="evidence" value="ECO:0007669"/>
    <property type="project" value="UniProtKB-KW"/>
</dbReference>
<evidence type="ECO:0000256" key="8">
    <source>
        <dbReference type="ARBA" id="ARBA00047899"/>
    </source>
</evidence>
<dbReference type="EMBL" id="KB007908">
    <property type="protein sequence ID" value="ELR21173.1"/>
    <property type="molecule type" value="Genomic_DNA"/>
</dbReference>
<gene>
    <name evidence="14" type="ORF">ACA1_284620</name>
</gene>
<evidence type="ECO:0000256" key="11">
    <source>
        <dbReference type="RuleBase" id="RU000304"/>
    </source>
</evidence>
<proteinExistence type="inferred from homology"/>
<keyword evidence="6 14" id="KW-0418">Kinase</keyword>
<dbReference type="InterPro" id="IPR051681">
    <property type="entry name" value="Ser/Thr_Kinases-Pseudokinases"/>
</dbReference>
<keyword evidence="3 11" id="KW-0723">Serine/threonine-protein kinase</keyword>
<keyword evidence="5 10" id="KW-0547">Nucleotide-binding</keyword>
<evidence type="ECO:0000313" key="15">
    <source>
        <dbReference type="Proteomes" id="UP000011083"/>
    </source>
</evidence>
<keyword evidence="7 10" id="KW-0067">ATP-binding</keyword>
<dbReference type="FunFam" id="3.30.200.20:FF:000060">
    <property type="entry name" value="Serine/threonine-protein kinase isoform 1"/>
    <property type="match status" value="1"/>
</dbReference>
<dbReference type="SUPFAM" id="SSF56112">
    <property type="entry name" value="Protein kinase-like (PK-like)"/>
    <property type="match status" value="1"/>
</dbReference>
<accession>L8H8W3</accession>
<dbReference type="InterPro" id="IPR008271">
    <property type="entry name" value="Ser/Thr_kinase_AS"/>
</dbReference>
<comment type="catalytic activity">
    <reaction evidence="8">
        <text>L-threonyl-[protein] + ATP = O-phospho-L-threonyl-[protein] + ADP + H(+)</text>
        <dbReference type="Rhea" id="RHEA:46608"/>
        <dbReference type="Rhea" id="RHEA-COMP:11060"/>
        <dbReference type="Rhea" id="RHEA-COMP:11605"/>
        <dbReference type="ChEBI" id="CHEBI:15378"/>
        <dbReference type="ChEBI" id="CHEBI:30013"/>
        <dbReference type="ChEBI" id="CHEBI:30616"/>
        <dbReference type="ChEBI" id="CHEBI:61977"/>
        <dbReference type="ChEBI" id="CHEBI:456216"/>
        <dbReference type="EC" id="2.7.11.1"/>
    </reaction>
</comment>
<evidence type="ECO:0000256" key="7">
    <source>
        <dbReference type="ARBA" id="ARBA00022840"/>
    </source>
</evidence>
<dbReference type="Gene3D" id="1.10.510.10">
    <property type="entry name" value="Transferase(Phosphotransferase) domain 1"/>
    <property type="match status" value="1"/>
</dbReference>
<dbReference type="SMART" id="SM00220">
    <property type="entry name" value="S_TKc"/>
    <property type="match status" value="1"/>
</dbReference>
<evidence type="ECO:0000256" key="6">
    <source>
        <dbReference type="ARBA" id="ARBA00022777"/>
    </source>
</evidence>
<dbReference type="RefSeq" id="XP_004344916.1">
    <property type="nucleotide sequence ID" value="XM_004344866.1"/>
</dbReference>
<dbReference type="GeneID" id="14922053"/>
<evidence type="ECO:0000256" key="9">
    <source>
        <dbReference type="ARBA" id="ARBA00048679"/>
    </source>
</evidence>
<evidence type="ECO:0000256" key="10">
    <source>
        <dbReference type="PROSITE-ProRule" id="PRU10141"/>
    </source>
</evidence>
<dbReference type="KEGG" id="acan:ACA1_284620"/>
<dbReference type="GO" id="GO:0005524">
    <property type="term" value="F:ATP binding"/>
    <property type="evidence" value="ECO:0007669"/>
    <property type="project" value="UniProtKB-UniRule"/>
</dbReference>
<dbReference type="InterPro" id="IPR011009">
    <property type="entry name" value="Kinase-like_dom_sf"/>
</dbReference>
<dbReference type="InterPro" id="IPR017441">
    <property type="entry name" value="Protein_kinase_ATP_BS"/>
</dbReference>
<name>L8H8W3_ACACF</name>
<evidence type="ECO:0000313" key="14">
    <source>
        <dbReference type="EMBL" id="ELR21173.1"/>
    </source>
</evidence>
<feature type="binding site" evidence="10">
    <location>
        <position position="46"/>
    </location>
    <ligand>
        <name>ATP</name>
        <dbReference type="ChEBI" id="CHEBI:30616"/>
    </ligand>
</feature>
<dbReference type="InterPro" id="IPR001245">
    <property type="entry name" value="Ser-Thr/Tyr_kinase_cat_dom"/>
</dbReference>
<evidence type="ECO:0000256" key="3">
    <source>
        <dbReference type="ARBA" id="ARBA00022527"/>
    </source>
</evidence>
<dbReference type="PROSITE" id="PS50011">
    <property type="entry name" value="PROTEIN_KINASE_DOM"/>
    <property type="match status" value="1"/>
</dbReference>
<dbReference type="InterPro" id="IPR000719">
    <property type="entry name" value="Prot_kinase_dom"/>
</dbReference>
<dbReference type="PROSITE" id="PS00108">
    <property type="entry name" value="PROTEIN_KINASE_ST"/>
    <property type="match status" value="1"/>
</dbReference>
<keyword evidence="15" id="KW-1185">Reference proteome</keyword>
<keyword evidence="4" id="KW-0808">Transferase</keyword>
<feature type="domain" description="Protein kinase" evidence="13">
    <location>
        <begin position="19"/>
        <end position="235"/>
    </location>
</feature>
<dbReference type="VEuPathDB" id="AmoebaDB:ACA1_284620"/>
<dbReference type="AlphaFoldDB" id="L8H8W3"/>
<dbReference type="Proteomes" id="UP000011083">
    <property type="component" value="Unassembled WGS sequence"/>
</dbReference>
<dbReference type="PIRSF" id="PIRSF000654">
    <property type="entry name" value="Integrin-linked_kinase"/>
    <property type="match status" value="1"/>
</dbReference>
<reference evidence="14 15" key="1">
    <citation type="journal article" date="2013" name="Genome Biol.">
        <title>Genome of Acanthamoeba castellanii highlights extensive lateral gene transfer and early evolution of tyrosine kinase signaling.</title>
        <authorList>
            <person name="Clarke M."/>
            <person name="Lohan A.J."/>
            <person name="Liu B."/>
            <person name="Lagkouvardos I."/>
            <person name="Roy S."/>
            <person name="Zafar N."/>
            <person name="Bertelli C."/>
            <person name="Schilde C."/>
            <person name="Kianianmomeni A."/>
            <person name="Burglin T.R."/>
            <person name="Frech C."/>
            <person name="Turcotte B."/>
            <person name="Kopec K.O."/>
            <person name="Synnott J.M."/>
            <person name="Choo C."/>
            <person name="Paponov I."/>
            <person name="Finkler A."/>
            <person name="Soon Heng Tan C."/>
            <person name="Hutchins A.P."/>
            <person name="Weinmeier T."/>
            <person name="Rattei T."/>
            <person name="Chu J.S."/>
            <person name="Gimenez G."/>
            <person name="Irimia M."/>
            <person name="Rigden D.J."/>
            <person name="Fitzpatrick D.A."/>
            <person name="Lorenzo-Morales J."/>
            <person name="Bateman A."/>
            <person name="Chiu C.H."/>
            <person name="Tang P."/>
            <person name="Hegemann P."/>
            <person name="Fromm H."/>
            <person name="Raoult D."/>
            <person name="Greub G."/>
            <person name="Miranda-Saavedra D."/>
            <person name="Chen N."/>
            <person name="Nash P."/>
            <person name="Ginger M.L."/>
            <person name="Horn M."/>
            <person name="Schaap P."/>
            <person name="Caler L."/>
            <person name="Loftus B."/>
        </authorList>
    </citation>
    <scope>NUCLEOTIDE SEQUENCE [LARGE SCALE GENOMIC DNA]</scope>
    <source>
        <strain evidence="14 15">Neff</strain>
    </source>
</reference>
<dbReference type="PROSITE" id="PS00107">
    <property type="entry name" value="PROTEIN_KINASE_ATP"/>
    <property type="match status" value="1"/>
</dbReference>